<dbReference type="PANTHER" id="PTHR43671:SF13">
    <property type="entry name" value="SERINE_THREONINE-PROTEIN KINASE NEK2"/>
    <property type="match status" value="1"/>
</dbReference>
<dbReference type="PROSITE" id="PS50011">
    <property type="entry name" value="PROTEIN_KINASE_DOM"/>
    <property type="match status" value="1"/>
</dbReference>
<evidence type="ECO:0000259" key="9">
    <source>
        <dbReference type="PROSITE" id="PS50011"/>
    </source>
</evidence>
<dbReference type="AlphaFoldDB" id="A0A6S6T5Z4"/>
<dbReference type="InterPro" id="IPR011009">
    <property type="entry name" value="Kinase-like_dom_sf"/>
</dbReference>
<evidence type="ECO:0000256" key="4">
    <source>
        <dbReference type="ARBA" id="ARBA00022741"/>
    </source>
</evidence>
<dbReference type="PROSITE" id="PS00107">
    <property type="entry name" value="PROTEIN_KINASE_ATP"/>
    <property type="match status" value="1"/>
</dbReference>
<dbReference type="Pfam" id="PF00069">
    <property type="entry name" value="Pkinase"/>
    <property type="match status" value="1"/>
</dbReference>
<feature type="binding site" evidence="7">
    <location>
        <position position="40"/>
    </location>
    <ligand>
        <name>ATP</name>
        <dbReference type="ChEBI" id="CHEBI:30616"/>
    </ligand>
</feature>
<dbReference type="SMART" id="SM00220">
    <property type="entry name" value="S_TKc"/>
    <property type="match status" value="1"/>
</dbReference>
<name>A0A6S6T5Z4_9BACT</name>
<feature type="region of interest" description="Disordered" evidence="8">
    <location>
        <begin position="553"/>
        <end position="587"/>
    </location>
</feature>
<evidence type="ECO:0000256" key="3">
    <source>
        <dbReference type="ARBA" id="ARBA00022679"/>
    </source>
</evidence>
<dbReference type="SUPFAM" id="SSF56436">
    <property type="entry name" value="C-type lectin-like"/>
    <property type="match status" value="1"/>
</dbReference>
<dbReference type="EC" id="2.7.11.1" evidence="2"/>
<dbReference type="InterPro" id="IPR017441">
    <property type="entry name" value="Protein_kinase_ATP_BS"/>
</dbReference>
<dbReference type="InterPro" id="IPR050660">
    <property type="entry name" value="NEK_Ser/Thr_kinase"/>
</dbReference>
<dbReference type="EMBL" id="CACVAQ010000215">
    <property type="protein sequence ID" value="CAA6814254.1"/>
    <property type="molecule type" value="Genomic_DNA"/>
</dbReference>
<evidence type="ECO:0000256" key="7">
    <source>
        <dbReference type="PROSITE-ProRule" id="PRU10141"/>
    </source>
</evidence>
<keyword evidence="4 7" id="KW-0547">Nucleotide-binding</keyword>
<evidence type="ECO:0000256" key="8">
    <source>
        <dbReference type="SAM" id="MobiDB-lite"/>
    </source>
</evidence>
<protein>
    <recommendedName>
        <fullName evidence="2">non-specific serine/threonine protein kinase</fullName>
        <ecNumber evidence="2">2.7.11.1</ecNumber>
    </recommendedName>
</protein>
<evidence type="ECO:0000256" key="2">
    <source>
        <dbReference type="ARBA" id="ARBA00012513"/>
    </source>
</evidence>
<dbReference type="InterPro" id="IPR016187">
    <property type="entry name" value="CTDL_fold"/>
</dbReference>
<dbReference type="InterPro" id="IPR008271">
    <property type="entry name" value="Ser/Thr_kinase_AS"/>
</dbReference>
<comment type="similarity">
    <text evidence="1">Belongs to the protein kinase superfamily. NEK Ser/Thr protein kinase family. NIMA subfamily.</text>
</comment>
<keyword evidence="5" id="KW-0418">Kinase</keyword>
<keyword evidence="6 7" id="KW-0067">ATP-binding</keyword>
<proteinExistence type="inferred from homology"/>
<keyword evidence="3" id="KW-0808">Transferase</keyword>
<feature type="compositionally biased region" description="Polar residues" evidence="8">
    <location>
        <begin position="554"/>
        <end position="569"/>
    </location>
</feature>
<dbReference type="GO" id="GO:0005524">
    <property type="term" value="F:ATP binding"/>
    <property type="evidence" value="ECO:0007669"/>
    <property type="project" value="UniProtKB-UniRule"/>
</dbReference>
<gene>
    <name evidence="10" type="ORF">HELGO_WM41063</name>
</gene>
<dbReference type="InterPro" id="IPR005532">
    <property type="entry name" value="SUMF_dom"/>
</dbReference>
<dbReference type="InterPro" id="IPR000719">
    <property type="entry name" value="Prot_kinase_dom"/>
</dbReference>
<sequence length="618" mass="70363">MGNFKYDISQYKLKRKLGKGGMATVYLAENTKFRTDVAIKFLNVEYTHNENIRKRFLAEARSMFKMSHPNIVRVTDLVEEGRMVAFVMEYIDGKTLKEELESSHELNNEAIKNLFLQMLDAVDYVHQAGFIHRDIKPSNFMLTKDENIKLLDFGIAKNTEKDKEEYTVTGTNSVLGTPLYMSPEQIKSTKAVTYQSDVYSLGVVLWEMVMGKKPYNAKTISTFELQTKIVNETLPTTNTNWDRLIKKATENDLPKRYTSVLELAKEVLELDFSVPTPQEGRPSVRPTAPSVLPTTPLQESPLKKAATSLNAAPFSTNYVINKNQNQNKKRNQGNALRSKSKTKQKIAFSVLAAILILVGVKSVYSYQRSAVMTEIEESLVLVKGGSFNMGCRSSYRSNYNSFERCEADEQPLHTIQLDDYSIGKFEVTQSQWEGIMGAKNFHFEGCDDCPAEMVSWVEVQEFLNIISDHTGQTYRLPTEAEWEYAARNGQEDYLSARNQDLDEVAWYRDNSGQKTHPVGKKQPNELGIYDLTGNVREWCGDWYGETYYADVAPNTKNPKGPSSRSSTSPGKVLRGASWGSETSTKRDRENTCRILKRWYTDEKKGNKYNGFRVVRESQ</sequence>
<dbReference type="CDD" id="cd14014">
    <property type="entry name" value="STKc_PknB_like"/>
    <property type="match status" value="1"/>
</dbReference>
<evidence type="ECO:0000313" key="10">
    <source>
        <dbReference type="EMBL" id="CAA6814254.1"/>
    </source>
</evidence>
<dbReference type="Gene3D" id="1.10.510.10">
    <property type="entry name" value="Transferase(Phosphotransferase) domain 1"/>
    <property type="match status" value="1"/>
</dbReference>
<feature type="region of interest" description="Disordered" evidence="8">
    <location>
        <begin position="274"/>
        <end position="297"/>
    </location>
</feature>
<dbReference type="Gene3D" id="3.90.1580.10">
    <property type="entry name" value="paralog of FGE (formylglycine-generating enzyme)"/>
    <property type="match status" value="1"/>
</dbReference>
<evidence type="ECO:0000256" key="5">
    <source>
        <dbReference type="ARBA" id="ARBA00022777"/>
    </source>
</evidence>
<dbReference type="SUPFAM" id="SSF56112">
    <property type="entry name" value="Protein kinase-like (PK-like)"/>
    <property type="match status" value="1"/>
</dbReference>
<dbReference type="GO" id="GO:0004674">
    <property type="term" value="F:protein serine/threonine kinase activity"/>
    <property type="evidence" value="ECO:0007669"/>
    <property type="project" value="UniProtKB-EC"/>
</dbReference>
<organism evidence="10">
    <name type="scientific">uncultured Aureispira sp</name>
    <dbReference type="NCBI Taxonomy" id="1331704"/>
    <lineage>
        <taxon>Bacteria</taxon>
        <taxon>Pseudomonadati</taxon>
        <taxon>Bacteroidota</taxon>
        <taxon>Saprospiria</taxon>
        <taxon>Saprospirales</taxon>
        <taxon>Saprospiraceae</taxon>
        <taxon>Aureispira</taxon>
        <taxon>environmental samples</taxon>
    </lineage>
</organism>
<dbReference type="Pfam" id="PF03781">
    <property type="entry name" value="FGE-sulfatase"/>
    <property type="match status" value="1"/>
</dbReference>
<dbReference type="PANTHER" id="PTHR43671">
    <property type="entry name" value="SERINE/THREONINE-PROTEIN KINASE NEK"/>
    <property type="match status" value="1"/>
</dbReference>
<evidence type="ECO:0000256" key="6">
    <source>
        <dbReference type="ARBA" id="ARBA00022840"/>
    </source>
</evidence>
<accession>A0A6S6T5Z4</accession>
<dbReference type="InterPro" id="IPR042095">
    <property type="entry name" value="SUMF_sf"/>
</dbReference>
<reference evidence="10" key="1">
    <citation type="submission" date="2020-01" db="EMBL/GenBank/DDBJ databases">
        <authorList>
            <person name="Meier V. D."/>
            <person name="Meier V D."/>
        </authorList>
    </citation>
    <scope>NUCLEOTIDE SEQUENCE</scope>
    <source>
        <strain evidence="10">HLG_WM_MAG_10</strain>
    </source>
</reference>
<feature type="domain" description="Protein kinase" evidence="9">
    <location>
        <begin position="11"/>
        <end position="268"/>
    </location>
</feature>
<dbReference type="PROSITE" id="PS00108">
    <property type="entry name" value="PROTEIN_KINASE_ST"/>
    <property type="match status" value="1"/>
</dbReference>
<evidence type="ECO:0000256" key="1">
    <source>
        <dbReference type="ARBA" id="ARBA00010886"/>
    </source>
</evidence>